<feature type="region of interest" description="Disordered" evidence="1">
    <location>
        <begin position="35"/>
        <end position="68"/>
    </location>
</feature>
<protein>
    <submittedName>
        <fullName evidence="2">Uncharacterized protein</fullName>
    </submittedName>
</protein>
<comment type="caution">
    <text evidence="2">The sequence shown here is derived from an EMBL/GenBank/DDBJ whole genome shotgun (WGS) entry which is preliminary data.</text>
</comment>
<organism evidence="2 3">
    <name type="scientific">Abeliophyllum distichum</name>
    <dbReference type="NCBI Taxonomy" id="126358"/>
    <lineage>
        <taxon>Eukaryota</taxon>
        <taxon>Viridiplantae</taxon>
        <taxon>Streptophyta</taxon>
        <taxon>Embryophyta</taxon>
        <taxon>Tracheophyta</taxon>
        <taxon>Spermatophyta</taxon>
        <taxon>Magnoliopsida</taxon>
        <taxon>eudicotyledons</taxon>
        <taxon>Gunneridae</taxon>
        <taxon>Pentapetalae</taxon>
        <taxon>asterids</taxon>
        <taxon>lamiids</taxon>
        <taxon>Lamiales</taxon>
        <taxon>Oleaceae</taxon>
        <taxon>Forsythieae</taxon>
        <taxon>Abeliophyllum</taxon>
    </lineage>
</organism>
<dbReference type="Proteomes" id="UP001604336">
    <property type="component" value="Unassembled WGS sequence"/>
</dbReference>
<feature type="region of interest" description="Disordered" evidence="1">
    <location>
        <begin position="104"/>
        <end position="135"/>
    </location>
</feature>
<gene>
    <name evidence="2" type="ORF">Adt_35614</name>
</gene>
<evidence type="ECO:0000256" key="1">
    <source>
        <dbReference type="SAM" id="MobiDB-lite"/>
    </source>
</evidence>
<feature type="region of interest" description="Disordered" evidence="1">
    <location>
        <begin position="1"/>
        <end position="21"/>
    </location>
</feature>
<sequence>MGEEGGKLVASWEHLEGKTGDNEFDKKIEFPVESDFNPIRQRNEIPEIAKSEGEEAPKKKRNRGHNKMSIAQTISNLAMLVQESRAMVTLSSARNIDDEKIAVENKMPAVSHSHPYSDPRDSRCQQPVDLRGLPV</sequence>
<proteinExistence type="predicted"/>
<keyword evidence="3" id="KW-1185">Reference proteome</keyword>
<accession>A0ABD1QH26</accession>
<dbReference type="EMBL" id="JBFOLK010000011">
    <property type="protein sequence ID" value="KAL2474878.1"/>
    <property type="molecule type" value="Genomic_DNA"/>
</dbReference>
<evidence type="ECO:0000313" key="3">
    <source>
        <dbReference type="Proteomes" id="UP001604336"/>
    </source>
</evidence>
<reference evidence="3" key="1">
    <citation type="submission" date="2024-07" db="EMBL/GenBank/DDBJ databases">
        <title>Two chromosome-level genome assemblies of Korean endemic species Abeliophyllum distichum and Forsythia ovata (Oleaceae).</title>
        <authorList>
            <person name="Jang H."/>
        </authorList>
    </citation>
    <scope>NUCLEOTIDE SEQUENCE [LARGE SCALE GENOMIC DNA]</scope>
</reference>
<name>A0ABD1QH26_9LAMI</name>
<evidence type="ECO:0000313" key="2">
    <source>
        <dbReference type="EMBL" id="KAL2474878.1"/>
    </source>
</evidence>
<feature type="compositionally biased region" description="Basic and acidic residues" evidence="1">
    <location>
        <begin position="41"/>
        <end position="57"/>
    </location>
</feature>
<dbReference type="AlphaFoldDB" id="A0ABD1QH26"/>